<sequence>MDIFDKVAKRMGPIGQHQKWSHGYFSFPKLEGDIAPHMNFRGKEHLVWSLNNYLGLANHPEVRAADQQGATDFGMAYPMGARMMSGNSKYHEQMEQELAAFVGKPDAFLLNYGYQGMVSIIDCLVDRNDVIVYDAESHACIIDGLRLHMGKRFVYQHNDIESARKQLERATKLVEQTGGGILLITEGVFGMSGAQGKLKELIELKKDFDFRLLIDDAHGFGTMGPTGAGTHEAQDCIDGVDVYFGTFAKSMAGIGAFVASTEELTNFFRYNMRSQTFAKALPMPMVIGLLKRLELLKNSPELRERLWNIATTLQKGLRERGFDLGVTNTMVTPVFLKGELLEATALTMDLRENYGIFCSIVVYPVIPKGLIELRLIPTAAHTLEDVQRTLDAFSEVSEKLKSGYYKENQFSMA</sequence>
<evidence type="ECO:0000313" key="8">
    <source>
        <dbReference type="Proteomes" id="UP000184287"/>
    </source>
</evidence>
<keyword evidence="8" id="KW-1185">Reference proteome</keyword>
<organism evidence="7 8">
    <name type="scientific">Pedobacter caeni</name>
    <dbReference type="NCBI Taxonomy" id="288992"/>
    <lineage>
        <taxon>Bacteria</taxon>
        <taxon>Pseudomonadati</taxon>
        <taxon>Bacteroidota</taxon>
        <taxon>Sphingobacteriia</taxon>
        <taxon>Sphingobacteriales</taxon>
        <taxon>Sphingobacteriaceae</taxon>
        <taxon>Pedobacter</taxon>
    </lineage>
</organism>
<dbReference type="PANTHER" id="PTHR13693">
    <property type="entry name" value="CLASS II AMINOTRANSFERASE/8-AMINO-7-OXONONANOATE SYNTHASE"/>
    <property type="match status" value="1"/>
</dbReference>
<dbReference type="GO" id="GO:0030170">
    <property type="term" value="F:pyridoxal phosphate binding"/>
    <property type="evidence" value="ECO:0007669"/>
    <property type="project" value="InterPro"/>
</dbReference>
<dbReference type="InterPro" id="IPR050087">
    <property type="entry name" value="AON_synthase_class-II"/>
</dbReference>
<reference evidence="8" key="1">
    <citation type="submission" date="2016-11" db="EMBL/GenBank/DDBJ databases">
        <authorList>
            <person name="Varghese N."/>
            <person name="Submissions S."/>
        </authorList>
    </citation>
    <scope>NUCLEOTIDE SEQUENCE [LARGE SCALE GENOMIC DNA]</scope>
    <source>
        <strain evidence="8">DSM 16990</strain>
    </source>
</reference>
<gene>
    <name evidence="7" type="ORF">SAMN04488522_102334</name>
</gene>
<dbReference type="GO" id="GO:0016740">
    <property type="term" value="F:transferase activity"/>
    <property type="evidence" value="ECO:0007669"/>
    <property type="project" value="UniProtKB-KW"/>
</dbReference>
<evidence type="ECO:0000313" key="7">
    <source>
        <dbReference type="EMBL" id="SHF17628.1"/>
    </source>
</evidence>
<evidence type="ECO:0000256" key="4">
    <source>
        <dbReference type="ARBA" id="ARBA00022898"/>
    </source>
</evidence>
<dbReference type="Gene3D" id="3.90.1150.10">
    <property type="entry name" value="Aspartate Aminotransferase, domain 1"/>
    <property type="match status" value="1"/>
</dbReference>
<dbReference type="AlphaFoldDB" id="A0A1M4ZI43"/>
<dbReference type="PROSITE" id="PS00599">
    <property type="entry name" value="AA_TRANSFER_CLASS_2"/>
    <property type="match status" value="1"/>
</dbReference>
<evidence type="ECO:0000256" key="1">
    <source>
        <dbReference type="ARBA" id="ARBA00001933"/>
    </source>
</evidence>
<proteinExistence type="inferred from homology"/>
<dbReference type="OrthoDB" id="9807157at2"/>
<feature type="domain" description="Aminotransferase class I/classII large" evidence="6">
    <location>
        <begin position="46"/>
        <end position="392"/>
    </location>
</feature>
<dbReference type="RefSeq" id="WP_073230153.1">
    <property type="nucleotide sequence ID" value="NZ_FQUQ01000002.1"/>
</dbReference>
<dbReference type="SUPFAM" id="SSF53383">
    <property type="entry name" value="PLP-dependent transferases"/>
    <property type="match status" value="1"/>
</dbReference>
<evidence type="ECO:0000256" key="2">
    <source>
        <dbReference type="ARBA" id="ARBA00005189"/>
    </source>
</evidence>
<dbReference type="InterPro" id="IPR015421">
    <property type="entry name" value="PyrdxlP-dep_Trfase_major"/>
</dbReference>
<dbReference type="STRING" id="288992.SAMN04488522_102334"/>
<accession>A0A1M4ZI43</accession>
<dbReference type="InterPro" id="IPR004839">
    <property type="entry name" value="Aminotransferase_I/II_large"/>
</dbReference>
<keyword evidence="3 7" id="KW-0808">Transferase</keyword>
<name>A0A1M4ZI43_9SPHI</name>
<dbReference type="Gene3D" id="3.40.640.10">
    <property type="entry name" value="Type I PLP-dependent aspartate aminotransferase-like (Major domain)"/>
    <property type="match status" value="1"/>
</dbReference>
<dbReference type="InterPro" id="IPR001917">
    <property type="entry name" value="Aminotrans_II_pyridoxalP_BS"/>
</dbReference>
<comment type="similarity">
    <text evidence="5">Belongs to the class-II pyridoxal-phosphate-dependent aminotransferase family.</text>
</comment>
<dbReference type="EMBL" id="FQUQ01000002">
    <property type="protein sequence ID" value="SHF17628.1"/>
    <property type="molecule type" value="Genomic_DNA"/>
</dbReference>
<keyword evidence="4 5" id="KW-0663">Pyridoxal phosphate</keyword>
<evidence type="ECO:0000256" key="5">
    <source>
        <dbReference type="RuleBase" id="RU003693"/>
    </source>
</evidence>
<dbReference type="InterPro" id="IPR015422">
    <property type="entry name" value="PyrdxlP-dep_Trfase_small"/>
</dbReference>
<comment type="cofactor">
    <cofactor evidence="1 5">
        <name>pyridoxal 5'-phosphate</name>
        <dbReference type="ChEBI" id="CHEBI:597326"/>
    </cofactor>
</comment>
<evidence type="ECO:0000256" key="3">
    <source>
        <dbReference type="ARBA" id="ARBA00022679"/>
    </source>
</evidence>
<dbReference type="Proteomes" id="UP000184287">
    <property type="component" value="Unassembled WGS sequence"/>
</dbReference>
<dbReference type="InterPro" id="IPR015424">
    <property type="entry name" value="PyrdxlP-dep_Trfase"/>
</dbReference>
<evidence type="ECO:0000259" key="6">
    <source>
        <dbReference type="Pfam" id="PF00155"/>
    </source>
</evidence>
<protein>
    <submittedName>
        <fullName evidence="7">Glycine C-acetyltransferase</fullName>
    </submittedName>
</protein>
<dbReference type="Pfam" id="PF00155">
    <property type="entry name" value="Aminotran_1_2"/>
    <property type="match status" value="1"/>
</dbReference>
<comment type="pathway">
    <text evidence="2">Lipid metabolism.</text>
</comment>